<evidence type="ECO:0000256" key="1">
    <source>
        <dbReference type="SAM" id="Phobius"/>
    </source>
</evidence>
<evidence type="ECO:0000313" key="2">
    <source>
        <dbReference type="EMBL" id="MBM9433879.1"/>
    </source>
</evidence>
<feature type="transmembrane region" description="Helical" evidence="1">
    <location>
        <begin position="475"/>
        <end position="495"/>
    </location>
</feature>
<feature type="transmembrane region" description="Helical" evidence="1">
    <location>
        <begin position="323"/>
        <end position="342"/>
    </location>
</feature>
<organism evidence="2 3">
    <name type="scientific">Flaviflexus equikiangi</name>
    <dbReference type="NCBI Taxonomy" id="2758573"/>
    <lineage>
        <taxon>Bacteria</taxon>
        <taxon>Bacillati</taxon>
        <taxon>Actinomycetota</taxon>
        <taxon>Actinomycetes</taxon>
        <taxon>Actinomycetales</taxon>
        <taxon>Actinomycetaceae</taxon>
        <taxon>Flaviflexus</taxon>
    </lineage>
</organism>
<gene>
    <name evidence="2" type="ORF">JVW63_09260</name>
</gene>
<feature type="transmembrane region" description="Helical" evidence="1">
    <location>
        <begin position="291"/>
        <end position="311"/>
    </location>
</feature>
<feature type="transmembrane region" description="Helical" evidence="1">
    <location>
        <begin position="244"/>
        <end position="262"/>
    </location>
</feature>
<keyword evidence="1" id="KW-0472">Membrane</keyword>
<feature type="transmembrane region" description="Helical" evidence="1">
    <location>
        <begin position="269"/>
        <end position="285"/>
    </location>
</feature>
<dbReference type="EMBL" id="JAFFJS010000005">
    <property type="protein sequence ID" value="MBM9433879.1"/>
    <property type="molecule type" value="Genomic_DNA"/>
</dbReference>
<keyword evidence="3" id="KW-1185">Reference proteome</keyword>
<reference evidence="3" key="1">
    <citation type="submission" date="2021-02" db="EMBL/GenBank/DDBJ databases">
        <title>Leucobacter sp. CX169.</title>
        <authorList>
            <person name="Cheng Y."/>
        </authorList>
    </citation>
    <scope>NUCLEOTIDE SEQUENCE [LARGE SCALE GENOMIC DNA]</scope>
    <source>
        <strain evidence="3">JY899</strain>
    </source>
</reference>
<dbReference type="Pfam" id="PF20176">
    <property type="entry name" value="DUF6541"/>
    <property type="match status" value="1"/>
</dbReference>
<keyword evidence="1" id="KW-0812">Transmembrane</keyword>
<sequence>MVLPAMLLVLATLAGLSLPGYLILRGLRIPPVVALSAAPAILAGVLAALSVILPGSLTTGRDWATTAWIAAGVLSVVGVLLWLLTPRLAPDRREPSRLFIGIALGAAALACIITAHQVLEGMGALDVPLQRRDSVFHYNAIAGIFNGWGSANPLELQGWMLGSAGTSSFYPSTFHAVAATIPVAHGVVAGNLLAVVCCLVWVIGLTGLARVAFPSFPGAWAAAPLLSLVAISFPSIPLFRQGQWPFGLSLALTPGLLALLMFSARTRSIPGLLAFCVGLAGSVGAHPSGFAVFALVALGAAMLEIGERALAAVRREDRAEARMPLPLAIVLAFGAAGAYVVLDRSETILRMGTFARPQTPAPELVESLLTFSHVSVNEPFGIAPAIGMIPLLIAGTALMVIYRPSRPLFVAASMLLVTLLLTPTNLRVAHVTGALWYGDPERILGVLTLFTLLAAALGVGWLAERIAPRVRGDRDTVRMGVSLLIVALALSITWIDRSQVRSGIIVAGNYHPSETSPHFVGGPAWTADDSRFWESAAELVGTDGVMTDSASGGVFLPAMVNVRAVPAITTLDSLPGPGREAAWGLRDTQPLGETACLFLEDNTIRWVYLEKATNTRFAGSHFRSDLMAPHGELVVKDGPRELWRIDDCRN</sequence>
<dbReference type="RefSeq" id="WP_187996978.1">
    <property type="nucleotide sequence ID" value="NZ_JACEXG010000005.1"/>
</dbReference>
<dbReference type="Proteomes" id="UP000705983">
    <property type="component" value="Unassembled WGS sequence"/>
</dbReference>
<evidence type="ECO:0000313" key="3">
    <source>
        <dbReference type="Proteomes" id="UP000705983"/>
    </source>
</evidence>
<dbReference type="InterPro" id="IPR046671">
    <property type="entry name" value="DUF6541"/>
</dbReference>
<feature type="transmembrane region" description="Helical" evidence="1">
    <location>
        <begin position="65"/>
        <end position="85"/>
    </location>
</feature>
<proteinExistence type="predicted"/>
<name>A0ABS2TGV6_9ACTO</name>
<feature type="transmembrane region" description="Helical" evidence="1">
    <location>
        <begin position="6"/>
        <end position="24"/>
    </location>
</feature>
<feature type="transmembrane region" description="Helical" evidence="1">
    <location>
        <begin position="220"/>
        <end position="238"/>
    </location>
</feature>
<feature type="transmembrane region" description="Helical" evidence="1">
    <location>
        <begin position="31"/>
        <end position="53"/>
    </location>
</feature>
<feature type="transmembrane region" description="Helical" evidence="1">
    <location>
        <begin position="97"/>
        <end position="119"/>
    </location>
</feature>
<feature type="transmembrane region" description="Helical" evidence="1">
    <location>
        <begin position="192"/>
        <end position="213"/>
    </location>
</feature>
<feature type="transmembrane region" description="Helical" evidence="1">
    <location>
        <begin position="414"/>
        <end position="437"/>
    </location>
</feature>
<protein>
    <submittedName>
        <fullName evidence="2">Uncharacterized protein</fullName>
    </submittedName>
</protein>
<feature type="transmembrane region" description="Helical" evidence="1">
    <location>
        <begin position="443"/>
        <end position="463"/>
    </location>
</feature>
<keyword evidence="1" id="KW-1133">Transmembrane helix</keyword>
<accession>A0ABS2TGV6</accession>
<comment type="caution">
    <text evidence="2">The sequence shown here is derived from an EMBL/GenBank/DDBJ whole genome shotgun (WGS) entry which is preliminary data.</text>
</comment>
<feature type="transmembrane region" description="Helical" evidence="1">
    <location>
        <begin position="380"/>
        <end position="402"/>
    </location>
</feature>